<feature type="binding site" evidence="3">
    <location>
        <begin position="244"/>
        <end position="249"/>
    </location>
    <ligand>
        <name>Mo-bis(molybdopterin guanine dinucleotide)</name>
        <dbReference type="ChEBI" id="CHEBI:60539"/>
    </ligand>
</feature>
<evidence type="ECO:0000256" key="1">
    <source>
        <dbReference type="ARBA" id="ARBA00022490"/>
    </source>
</evidence>
<dbReference type="HAMAP" id="MF_00187">
    <property type="entry name" value="FdhD"/>
    <property type="match status" value="1"/>
</dbReference>
<dbReference type="Gene3D" id="3.40.140.10">
    <property type="entry name" value="Cytidine Deaminase, domain 2"/>
    <property type="match status" value="1"/>
</dbReference>
<comment type="function">
    <text evidence="3">Required for formate dehydrogenase (FDH) activity. Acts as a sulfur carrier protein that transfers sulfur from IscS to the molybdenum cofactor prior to its insertion into FDH.</text>
</comment>
<dbReference type="GO" id="GO:0097163">
    <property type="term" value="F:sulfur carrier activity"/>
    <property type="evidence" value="ECO:0007669"/>
    <property type="project" value="UniProtKB-UniRule"/>
</dbReference>
<dbReference type="PANTHER" id="PTHR30592">
    <property type="entry name" value="FORMATE DEHYDROGENASE"/>
    <property type="match status" value="1"/>
</dbReference>
<dbReference type="EMBL" id="BJXW01000011">
    <property type="protein sequence ID" value="GEN30827.1"/>
    <property type="molecule type" value="Genomic_DNA"/>
</dbReference>
<keyword evidence="2 3" id="KW-0501">Molybdenum cofactor biosynthesis</keyword>
<dbReference type="GO" id="GO:0005737">
    <property type="term" value="C:cytoplasm"/>
    <property type="evidence" value="ECO:0007669"/>
    <property type="project" value="UniProtKB-SubCell"/>
</dbReference>
<gene>
    <name evidence="4" type="primary">fdhD_1</name>
    <name evidence="3" type="synonym">fdhD</name>
    <name evidence="4" type="ORF">CQU01_10650</name>
</gene>
<evidence type="ECO:0000313" key="4">
    <source>
        <dbReference type="EMBL" id="GEN30827.1"/>
    </source>
</evidence>
<proteinExistence type="inferred from homology"/>
<dbReference type="PIRSF" id="PIRSF015626">
    <property type="entry name" value="FdhD"/>
    <property type="match status" value="1"/>
</dbReference>
<name>A0A511UW56_9BACI</name>
<dbReference type="InterPro" id="IPR016193">
    <property type="entry name" value="Cytidine_deaminase-like"/>
</dbReference>
<keyword evidence="1 3" id="KW-0963">Cytoplasm</keyword>
<comment type="subcellular location">
    <subcellularLocation>
        <location evidence="3">Cytoplasm</location>
    </subcellularLocation>
</comment>
<dbReference type="AlphaFoldDB" id="A0A511UW56"/>
<keyword evidence="4" id="KW-0808">Transferase</keyword>
<feature type="active site" description="Cysteine persulfide intermediate" evidence="3">
    <location>
        <position position="106"/>
    </location>
</feature>
<dbReference type="Pfam" id="PF02634">
    <property type="entry name" value="FdhD-NarQ"/>
    <property type="match status" value="1"/>
</dbReference>
<dbReference type="Gene3D" id="3.10.20.10">
    <property type="match status" value="1"/>
</dbReference>
<evidence type="ECO:0000313" key="5">
    <source>
        <dbReference type="Proteomes" id="UP000321491"/>
    </source>
</evidence>
<comment type="caution">
    <text evidence="4">The sequence shown here is derived from an EMBL/GenBank/DDBJ whole genome shotgun (WGS) entry which is preliminary data.</text>
</comment>
<dbReference type="PANTHER" id="PTHR30592:SF1">
    <property type="entry name" value="SULFUR CARRIER PROTEIN FDHD"/>
    <property type="match status" value="1"/>
</dbReference>
<sequence>MRITHDGWEIIRYEENTPIRKQDTLAVELPLTIQLNGHEFATMVCSPSDLADLVCGFLASEGIIYTLDELQELSIDIERGFAYVTLNRTIDPKKYDQSKRFIGSCCGKSRQFYFKSDVRTAKTIRHALTITPSACYHLMNEMQAMSNIFHQTGNMHNAALCTVDKILFMRHDIGRHNALDKIYGSIIRNRLSVRDKVIVFSGRVSSEVLLKISKIGVGILLSKSAPTDLAIKLANDLGITVAGFIRGEKMNVYSHSKRIVND</sequence>
<accession>A0A511UW56</accession>
<reference evidence="4 5" key="1">
    <citation type="submission" date="2019-07" db="EMBL/GenBank/DDBJ databases">
        <title>Whole genome shotgun sequence of Cerasibacillus quisquiliarum NBRC 102429.</title>
        <authorList>
            <person name="Hosoyama A."/>
            <person name="Uohara A."/>
            <person name="Ohji S."/>
            <person name="Ichikawa N."/>
        </authorList>
    </citation>
    <scope>NUCLEOTIDE SEQUENCE [LARGE SCALE GENOMIC DNA]</scope>
    <source>
        <strain evidence="4 5">NBRC 102429</strain>
    </source>
</reference>
<organism evidence="4 5">
    <name type="scientific">Cerasibacillus quisquiliarum</name>
    <dbReference type="NCBI Taxonomy" id="227865"/>
    <lineage>
        <taxon>Bacteria</taxon>
        <taxon>Bacillati</taxon>
        <taxon>Bacillota</taxon>
        <taxon>Bacilli</taxon>
        <taxon>Bacillales</taxon>
        <taxon>Bacillaceae</taxon>
        <taxon>Cerasibacillus</taxon>
    </lineage>
</organism>
<protein>
    <recommendedName>
        <fullName evidence="3">Sulfur carrier protein FdhD</fullName>
    </recommendedName>
</protein>
<dbReference type="InterPro" id="IPR003786">
    <property type="entry name" value="FdhD"/>
</dbReference>
<evidence type="ECO:0000256" key="3">
    <source>
        <dbReference type="HAMAP-Rule" id="MF_00187"/>
    </source>
</evidence>
<dbReference type="NCBIfam" id="TIGR00129">
    <property type="entry name" value="fdhD_narQ"/>
    <property type="match status" value="1"/>
</dbReference>
<keyword evidence="5" id="KW-1185">Reference proteome</keyword>
<dbReference type="SUPFAM" id="SSF53927">
    <property type="entry name" value="Cytidine deaminase-like"/>
    <property type="match status" value="1"/>
</dbReference>
<evidence type="ECO:0000256" key="2">
    <source>
        <dbReference type="ARBA" id="ARBA00023150"/>
    </source>
</evidence>
<dbReference type="GO" id="GO:0016783">
    <property type="term" value="F:sulfurtransferase activity"/>
    <property type="evidence" value="ECO:0007669"/>
    <property type="project" value="InterPro"/>
</dbReference>
<dbReference type="GO" id="GO:0006777">
    <property type="term" value="P:Mo-molybdopterin cofactor biosynthetic process"/>
    <property type="evidence" value="ECO:0007669"/>
    <property type="project" value="UniProtKB-UniRule"/>
</dbReference>
<comment type="similarity">
    <text evidence="3">Belongs to the FdhD family.</text>
</comment>
<dbReference type="Proteomes" id="UP000321491">
    <property type="component" value="Unassembled WGS sequence"/>
</dbReference>